<feature type="region of interest" description="Disordered" evidence="1">
    <location>
        <begin position="71"/>
        <end position="412"/>
    </location>
</feature>
<organism evidence="4">
    <name type="scientific">Ananas comosus var. bracteatus</name>
    <name type="common">red pineapple</name>
    <dbReference type="NCBI Taxonomy" id="296719"/>
    <lineage>
        <taxon>Eukaryota</taxon>
        <taxon>Viridiplantae</taxon>
        <taxon>Streptophyta</taxon>
        <taxon>Embryophyta</taxon>
        <taxon>Tracheophyta</taxon>
        <taxon>Spermatophyta</taxon>
        <taxon>Magnoliopsida</taxon>
        <taxon>Liliopsida</taxon>
        <taxon>Poales</taxon>
        <taxon>Bromeliaceae</taxon>
        <taxon>Bromelioideae</taxon>
        <taxon>Ananas</taxon>
    </lineage>
</organism>
<sequence length="817" mass="91527">MANLSTKIRFVRCPKCRQILVEYPNIPVYKCGGCDAVLRAKNQNVGGENSSLASPETDHPLKHSRNISAEAVSVSSAERMEPFTSNQQFSKVEREEEKSTLENSSPNLKNDYDLHDEGETSKHGGVVERGSGPNELGFNSSRDARDDSHRSLVEEMGSVKLTDELEESTHSVNRSIAANDDIVDKVGGESSKLGGNVIEQRGSGEQGEHSRPSSRRSLIEEEEGSIRHRGKRHSDMKSADEFDEDVGDRACSDGLDESIRSAATRSSNAYDGSISSSEDGSGNHAHSKHHLKSRRTFRQKASSVASDKIEDERAVSKYEKMSGDAEADRRSDKDFRDDSLKSSRRPPSNHKSTSDRSVGSDEDIVNRMHDNRDDESVKSAASRSSSTYNESIFSSEDGSSSRNTREGYLSKSRRTFRQRAFVANNSNNEKEGDALKYEKRNLSVQSSHEDYYSASVQSFDTRRGASLDSEDFHPMQKNLMGSERGPTFQWDLPQNASSKFKNIETERLARLRKMDVLRDQLSKKAIQREDHQKYHHRDGMNYSGSNHQPPQCFSPNSVSCTHGTYYEQNISTSNLQIPYNQIPFTPQFLCSHCHFEDNRTSVRDSSSKSSISVTSPSVLESESQKSSRKEKRPAVKNHCRPIEGGAPFVVCYICFNLLHMPTDFLISRKRLNKLRCGSCSEVLKLPFPARAFIGTQTPVEEAAYPQSKFDESVEAEAEAGASHSGDHPRGKNPVSISKEYRISFTRSYAEERAGENESGSPLHRLMGYTSASELLYQSRNFDDGYESFESMIPNSYRVSRRAMLENWTEAQGNEYST</sequence>
<protein>
    <submittedName>
        <fullName evidence="4">Uncharacterized protein</fullName>
    </submittedName>
</protein>
<evidence type="ECO:0000313" key="4">
    <source>
        <dbReference type="EMBL" id="CAD1817462.1"/>
    </source>
</evidence>
<reference evidence="4" key="1">
    <citation type="submission" date="2020-07" db="EMBL/GenBank/DDBJ databases">
        <authorList>
            <person name="Lin J."/>
        </authorList>
    </citation>
    <scope>NUCLEOTIDE SEQUENCE</scope>
</reference>
<name>A0A6V7NFW3_ANACO</name>
<dbReference type="InterPro" id="IPR055126">
    <property type="entry name" value="EDR4-like_N"/>
</dbReference>
<accession>A0A6V7NFW3</accession>
<dbReference type="PANTHER" id="PTHR31105:SF38">
    <property type="entry name" value="PROTEIN ENHANCED DISEASE RESISTANCE 4"/>
    <property type="match status" value="1"/>
</dbReference>
<feature type="domain" description="Probable zinc-ribbon" evidence="2">
    <location>
        <begin position="644"/>
        <end position="685"/>
    </location>
</feature>
<feature type="compositionally biased region" description="Basic and acidic residues" evidence="1">
    <location>
        <begin position="307"/>
        <end position="341"/>
    </location>
</feature>
<feature type="region of interest" description="Disordered" evidence="1">
    <location>
        <begin position="703"/>
        <end position="734"/>
    </location>
</feature>
<dbReference type="Pfam" id="PF22910">
    <property type="entry name" value="EDR4-like_1st"/>
    <property type="match status" value="1"/>
</dbReference>
<dbReference type="InterPro" id="IPR021480">
    <property type="entry name" value="Zinc_ribbon_12"/>
</dbReference>
<dbReference type="EMBL" id="LR862129">
    <property type="protein sequence ID" value="CAD1817462.1"/>
    <property type="molecule type" value="Genomic_DNA"/>
</dbReference>
<dbReference type="AlphaFoldDB" id="A0A6V7NFW3"/>
<evidence type="ECO:0000259" key="2">
    <source>
        <dbReference type="Pfam" id="PF11331"/>
    </source>
</evidence>
<feature type="region of interest" description="Disordered" evidence="1">
    <location>
        <begin position="45"/>
        <end position="64"/>
    </location>
</feature>
<feature type="compositionally biased region" description="Basic residues" evidence="1">
    <location>
        <begin position="285"/>
        <end position="298"/>
    </location>
</feature>
<feature type="compositionally biased region" description="Basic and acidic residues" evidence="1">
    <location>
        <begin position="142"/>
        <end position="153"/>
    </location>
</feature>
<dbReference type="PANTHER" id="PTHR31105">
    <property type="entry name" value="EXTRA-LARGE G-PROTEIN-LIKE"/>
    <property type="match status" value="1"/>
</dbReference>
<feature type="compositionally biased region" description="Low complexity" evidence="1">
    <location>
        <begin position="378"/>
        <end position="401"/>
    </location>
</feature>
<feature type="compositionally biased region" description="Polar residues" evidence="1">
    <location>
        <begin position="261"/>
        <end position="270"/>
    </location>
</feature>
<feature type="region of interest" description="Disordered" evidence="1">
    <location>
        <begin position="600"/>
        <end position="636"/>
    </location>
</feature>
<proteinExistence type="predicted"/>
<dbReference type="Pfam" id="PF11331">
    <property type="entry name" value="Zn_ribbon_12"/>
    <property type="match status" value="1"/>
</dbReference>
<feature type="domain" description="Enhanced disease resistance 4-like N-terminal" evidence="3">
    <location>
        <begin position="7"/>
        <end position="40"/>
    </location>
</feature>
<dbReference type="GO" id="GO:1900150">
    <property type="term" value="P:regulation of defense response to fungus"/>
    <property type="evidence" value="ECO:0007669"/>
    <property type="project" value="InterPro"/>
</dbReference>
<feature type="compositionally biased region" description="Basic and acidic residues" evidence="1">
    <location>
        <begin position="110"/>
        <end position="126"/>
    </location>
</feature>
<feature type="compositionally biased region" description="Low complexity" evidence="1">
    <location>
        <begin position="607"/>
        <end position="621"/>
    </location>
</feature>
<feature type="compositionally biased region" description="Polar residues" evidence="1">
    <location>
        <begin position="45"/>
        <end position="54"/>
    </location>
</feature>
<feature type="compositionally biased region" description="Basic and acidic residues" evidence="1">
    <location>
        <begin position="364"/>
        <end position="377"/>
    </location>
</feature>
<feature type="compositionally biased region" description="Basic and acidic residues" evidence="1">
    <location>
        <begin position="91"/>
        <end position="100"/>
    </location>
</feature>
<evidence type="ECO:0000256" key="1">
    <source>
        <dbReference type="SAM" id="MobiDB-lite"/>
    </source>
</evidence>
<gene>
    <name evidence="4" type="ORF">CB5_LOCUS673</name>
</gene>
<feature type="compositionally biased region" description="Low complexity" evidence="1">
    <location>
        <begin position="271"/>
        <end position="282"/>
    </location>
</feature>
<evidence type="ECO:0000259" key="3">
    <source>
        <dbReference type="Pfam" id="PF22910"/>
    </source>
</evidence>
<dbReference type="InterPro" id="IPR040244">
    <property type="entry name" value="EDR4-like"/>
</dbReference>